<organism evidence="1 2">
    <name type="scientific">Phyllosticta citricarpa</name>
    <dbReference type="NCBI Taxonomy" id="55181"/>
    <lineage>
        <taxon>Eukaryota</taxon>
        <taxon>Fungi</taxon>
        <taxon>Dikarya</taxon>
        <taxon>Ascomycota</taxon>
        <taxon>Pezizomycotina</taxon>
        <taxon>Dothideomycetes</taxon>
        <taxon>Dothideomycetes incertae sedis</taxon>
        <taxon>Botryosphaeriales</taxon>
        <taxon>Phyllostictaceae</taxon>
        <taxon>Phyllosticta</taxon>
    </lineage>
</organism>
<comment type="caution">
    <text evidence="1">The sequence shown here is derived from an EMBL/GenBank/DDBJ whole genome shotgun (WGS) entry which is preliminary data.</text>
</comment>
<dbReference type="EMBL" id="JBBPDW010000023">
    <property type="protein sequence ID" value="KAK7541830.1"/>
    <property type="molecule type" value="Genomic_DNA"/>
</dbReference>
<name>A0ABR1M4D7_9PEZI</name>
<reference evidence="1 2" key="1">
    <citation type="submission" date="2024-04" db="EMBL/GenBank/DDBJ databases">
        <title>Phyllosticta paracitricarpa is synonymous to the EU quarantine fungus P. citricarpa based on phylogenomic analyses.</title>
        <authorList>
            <consortium name="Lawrence Berkeley National Laboratory"/>
            <person name="Van Ingen-Buijs V.A."/>
            <person name="Van Westerhoven A.C."/>
            <person name="Haridas S."/>
            <person name="Skiadas P."/>
            <person name="Martin F."/>
            <person name="Groenewald J.Z."/>
            <person name="Crous P.W."/>
            <person name="Seidl M.F."/>
        </authorList>
    </citation>
    <scope>NUCLEOTIDE SEQUENCE [LARGE SCALE GENOMIC DNA]</scope>
    <source>
        <strain evidence="1 2">CBS 122670</strain>
    </source>
</reference>
<proteinExistence type="predicted"/>
<sequence>MDASFMPKTLRLSGHMRQTQTTNLHHFIYVSGGTAVGGNSRPRLLLQEPPRLRREAPSTTPRCCSITTKPHRISCLHDRLLYPPCHPKLVSTLSTVSAVCRKGRRASVPQLRFQRSQIMSLPAAETSAGDNAQGDQTVVDHAIKGSLRIQLLLRQTTRSNCGSLTTAPPSSQCISRICGSVVCERVDMLFSCPANFSQTRVTLQSTSPLSPLT</sequence>
<protein>
    <submittedName>
        <fullName evidence="1">Uncharacterized protein</fullName>
    </submittedName>
</protein>
<gene>
    <name evidence="1" type="ORF">IWX46DRAFT_175950</name>
</gene>
<evidence type="ECO:0000313" key="1">
    <source>
        <dbReference type="EMBL" id="KAK7541830.1"/>
    </source>
</evidence>
<accession>A0ABR1M4D7</accession>
<dbReference type="Proteomes" id="UP001365128">
    <property type="component" value="Unassembled WGS sequence"/>
</dbReference>
<keyword evidence="2" id="KW-1185">Reference proteome</keyword>
<evidence type="ECO:0000313" key="2">
    <source>
        <dbReference type="Proteomes" id="UP001365128"/>
    </source>
</evidence>